<reference evidence="1" key="1">
    <citation type="submission" date="2022-01" db="EMBL/GenBank/DDBJ databases">
        <authorList>
            <person name="King R."/>
        </authorList>
    </citation>
    <scope>NUCLEOTIDE SEQUENCE</scope>
</reference>
<evidence type="ECO:0000313" key="1">
    <source>
        <dbReference type="EMBL" id="CAH1101204.1"/>
    </source>
</evidence>
<protein>
    <submittedName>
        <fullName evidence="1">Uncharacterized protein</fullName>
    </submittedName>
</protein>
<keyword evidence="2" id="KW-1185">Reference proteome</keyword>
<sequence length="136" mass="15822">MDSNQITIQKWSTTRFGLGSPIICSIHQRFVPTFMQNDRKIYCKPLENSHIMKQDLNKIGIWSQQWLMPLNINKCTVLHIVPNNPHTQYTIGTKAITQVKTQKDLGVIISKDIMENPHCLYNEKSQQSHLPYQKKC</sequence>
<organism evidence="1 2">
    <name type="scientific">Psylliodes chrysocephalus</name>
    <dbReference type="NCBI Taxonomy" id="3402493"/>
    <lineage>
        <taxon>Eukaryota</taxon>
        <taxon>Metazoa</taxon>
        <taxon>Ecdysozoa</taxon>
        <taxon>Arthropoda</taxon>
        <taxon>Hexapoda</taxon>
        <taxon>Insecta</taxon>
        <taxon>Pterygota</taxon>
        <taxon>Neoptera</taxon>
        <taxon>Endopterygota</taxon>
        <taxon>Coleoptera</taxon>
        <taxon>Polyphaga</taxon>
        <taxon>Cucujiformia</taxon>
        <taxon>Chrysomeloidea</taxon>
        <taxon>Chrysomelidae</taxon>
        <taxon>Galerucinae</taxon>
        <taxon>Alticini</taxon>
        <taxon>Psylliodes</taxon>
    </lineage>
</organism>
<dbReference type="Proteomes" id="UP001153636">
    <property type="component" value="Chromosome 11"/>
</dbReference>
<gene>
    <name evidence="1" type="ORF">PSYICH_LOCUS2920</name>
</gene>
<proteinExistence type="predicted"/>
<evidence type="ECO:0000313" key="2">
    <source>
        <dbReference type="Proteomes" id="UP001153636"/>
    </source>
</evidence>
<dbReference type="AlphaFoldDB" id="A0A9P0CFF0"/>
<dbReference type="OrthoDB" id="6758853at2759"/>
<accession>A0A9P0CFF0</accession>
<dbReference type="PRINTS" id="PR01345">
    <property type="entry name" value="CERVTRCPTASE"/>
</dbReference>
<dbReference type="EMBL" id="OV651823">
    <property type="protein sequence ID" value="CAH1101204.1"/>
    <property type="molecule type" value="Genomic_DNA"/>
</dbReference>
<name>A0A9P0CFF0_9CUCU</name>